<protein>
    <submittedName>
        <fullName evidence="4">Tyrosine phosphatase family protein</fullName>
    </submittedName>
</protein>
<dbReference type="Proteomes" id="UP000182085">
    <property type="component" value="Chromosome I"/>
</dbReference>
<accession>A0AAE8L1P4</accession>
<feature type="chain" id="PRO_5041937499" evidence="2">
    <location>
        <begin position="26"/>
        <end position="232"/>
    </location>
</feature>
<dbReference type="Pfam" id="PF03162">
    <property type="entry name" value="Y_phosphatase2"/>
    <property type="match status" value="1"/>
</dbReference>
<dbReference type="SUPFAM" id="SSF52799">
    <property type="entry name" value="(Phosphotyrosine protein) phosphatases II"/>
    <property type="match status" value="1"/>
</dbReference>
<evidence type="ECO:0000256" key="2">
    <source>
        <dbReference type="SAM" id="SignalP"/>
    </source>
</evidence>
<dbReference type="InterPro" id="IPR016130">
    <property type="entry name" value="Tyr_Pase_AS"/>
</dbReference>
<gene>
    <name evidence="4" type="ORF">SAMN04490209_4941</name>
</gene>
<dbReference type="PANTHER" id="PTHR31126:SF72">
    <property type="entry name" value="DUAL SPECIFICITY PROTEIN PHOSPHATASE TPBA"/>
    <property type="match status" value="1"/>
</dbReference>
<dbReference type="GO" id="GO:0016791">
    <property type="term" value="F:phosphatase activity"/>
    <property type="evidence" value="ECO:0007669"/>
    <property type="project" value="TreeGrafter"/>
</dbReference>
<name>A0AAE8L1P4_9PSED</name>
<feature type="domain" description="Tyrosine specific protein phosphatases" evidence="3">
    <location>
        <begin position="108"/>
        <end position="160"/>
    </location>
</feature>
<dbReference type="EMBL" id="LT629801">
    <property type="protein sequence ID" value="SDV15329.1"/>
    <property type="molecule type" value="Genomic_DNA"/>
</dbReference>
<keyword evidence="5" id="KW-1185">Reference proteome</keyword>
<dbReference type="PANTHER" id="PTHR31126">
    <property type="entry name" value="TYROSINE-PROTEIN PHOSPHATASE"/>
    <property type="match status" value="1"/>
</dbReference>
<sequence>MLKHALFAALCLTLVSLSAPTPVQADEIITSVRSPEWAQPIDTHYNLHQMTPTLYRSGLPDSGALPLLEKLKIGTVINFLPESDASWLKTVDIKQVQLTYRTNHVDDSDVLAALRAIQQAENSGPVLMHCKHGSDRTGLMAAMYRVVIQGWSKEDALNEMTLGGFGTSNGFKDGVRYMMRADVDKLRTALANGDCSTSAFALCSMKDWISTSNNQGADAVGADEIKTMQPRE</sequence>
<evidence type="ECO:0000313" key="4">
    <source>
        <dbReference type="EMBL" id="SDV15329.1"/>
    </source>
</evidence>
<reference evidence="4 5" key="1">
    <citation type="submission" date="2016-10" db="EMBL/GenBank/DDBJ databases">
        <authorList>
            <person name="Varghese N."/>
            <person name="Submissions S."/>
        </authorList>
    </citation>
    <scope>NUCLEOTIDE SEQUENCE [LARGE SCALE GENOMIC DNA]</scope>
    <source>
        <strain evidence="4 5">BS2777</strain>
    </source>
</reference>
<evidence type="ECO:0000313" key="5">
    <source>
        <dbReference type="Proteomes" id="UP000182085"/>
    </source>
</evidence>
<evidence type="ECO:0000259" key="3">
    <source>
        <dbReference type="PROSITE" id="PS50056"/>
    </source>
</evidence>
<dbReference type="RefSeq" id="WP_052198892.1">
    <property type="nucleotide sequence ID" value="NZ_BAAAEG010000001.1"/>
</dbReference>
<proteinExistence type="inferred from homology"/>
<dbReference type="PROSITE" id="PS50056">
    <property type="entry name" value="TYR_PHOSPHATASE_2"/>
    <property type="match status" value="1"/>
</dbReference>
<feature type="signal peptide" evidence="2">
    <location>
        <begin position="1"/>
        <end position="25"/>
    </location>
</feature>
<dbReference type="PROSITE" id="PS00383">
    <property type="entry name" value="TYR_PHOSPHATASE_1"/>
    <property type="match status" value="1"/>
</dbReference>
<dbReference type="InterPro" id="IPR029021">
    <property type="entry name" value="Prot-tyrosine_phosphatase-like"/>
</dbReference>
<keyword evidence="2" id="KW-0732">Signal</keyword>
<dbReference type="Gene3D" id="3.90.190.10">
    <property type="entry name" value="Protein tyrosine phosphatase superfamily"/>
    <property type="match status" value="1"/>
</dbReference>
<comment type="similarity">
    <text evidence="1">Belongs to the protein-tyrosine phosphatase family.</text>
</comment>
<dbReference type="InterPro" id="IPR000387">
    <property type="entry name" value="Tyr_Pase_dom"/>
</dbReference>
<dbReference type="InterPro" id="IPR004861">
    <property type="entry name" value="Siw14-like"/>
</dbReference>
<organism evidence="4 5">
    <name type="scientific">Pseudomonas rhodesiae</name>
    <dbReference type="NCBI Taxonomy" id="76760"/>
    <lineage>
        <taxon>Bacteria</taxon>
        <taxon>Pseudomonadati</taxon>
        <taxon>Pseudomonadota</taxon>
        <taxon>Gammaproteobacteria</taxon>
        <taxon>Pseudomonadales</taxon>
        <taxon>Pseudomonadaceae</taxon>
        <taxon>Pseudomonas</taxon>
    </lineage>
</organism>
<dbReference type="AlphaFoldDB" id="A0AAE8L1P4"/>
<evidence type="ECO:0000256" key="1">
    <source>
        <dbReference type="ARBA" id="ARBA00009580"/>
    </source>
</evidence>